<dbReference type="RefSeq" id="XP_024717622.1">
    <property type="nucleotide sequence ID" value="XM_024867100.1"/>
</dbReference>
<reference evidence="2 3" key="1">
    <citation type="journal article" date="2018" name="New Phytol.">
        <title>Comparative genomics and transcriptomics depict ericoid mycorrhizal fungi as versatile saprotrophs and plant mutualists.</title>
        <authorList>
            <person name="Martino E."/>
            <person name="Morin E."/>
            <person name="Grelet G.A."/>
            <person name="Kuo A."/>
            <person name="Kohler A."/>
            <person name="Daghino S."/>
            <person name="Barry K.W."/>
            <person name="Cichocki N."/>
            <person name="Clum A."/>
            <person name="Dockter R.B."/>
            <person name="Hainaut M."/>
            <person name="Kuo R.C."/>
            <person name="LaButti K."/>
            <person name="Lindahl B.D."/>
            <person name="Lindquist E.A."/>
            <person name="Lipzen A."/>
            <person name="Khouja H.R."/>
            <person name="Magnuson J."/>
            <person name="Murat C."/>
            <person name="Ohm R.A."/>
            <person name="Singer S.W."/>
            <person name="Spatafora J.W."/>
            <person name="Wang M."/>
            <person name="Veneault-Fourrey C."/>
            <person name="Henrissat B."/>
            <person name="Grigoriev I.V."/>
            <person name="Martin F.M."/>
            <person name="Perotto S."/>
        </authorList>
    </citation>
    <scope>NUCLEOTIDE SEQUENCE [LARGE SCALE GENOMIC DNA]</scope>
    <source>
        <strain evidence="2 3">ATCC 22711</strain>
    </source>
</reference>
<keyword evidence="1" id="KW-0472">Membrane</keyword>
<evidence type="ECO:0000313" key="2">
    <source>
        <dbReference type="EMBL" id="PSS09324.1"/>
    </source>
</evidence>
<dbReference type="GeneID" id="36575181"/>
<organism evidence="2 3">
    <name type="scientific">Amorphotheca resinae ATCC 22711</name>
    <dbReference type="NCBI Taxonomy" id="857342"/>
    <lineage>
        <taxon>Eukaryota</taxon>
        <taxon>Fungi</taxon>
        <taxon>Dikarya</taxon>
        <taxon>Ascomycota</taxon>
        <taxon>Pezizomycotina</taxon>
        <taxon>Leotiomycetes</taxon>
        <taxon>Helotiales</taxon>
        <taxon>Amorphothecaceae</taxon>
        <taxon>Amorphotheca</taxon>
    </lineage>
</organism>
<protein>
    <submittedName>
        <fullName evidence="2">Uncharacterized protein</fullName>
    </submittedName>
</protein>
<dbReference type="Proteomes" id="UP000241818">
    <property type="component" value="Unassembled WGS sequence"/>
</dbReference>
<accession>A0A2T3ASI8</accession>
<name>A0A2T3ASI8_AMORE</name>
<dbReference type="AlphaFoldDB" id="A0A2T3ASI8"/>
<evidence type="ECO:0000313" key="3">
    <source>
        <dbReference type="Proteomes" id="UP000241818"/>
    </source>
</evidence>
<proteinExistence type="predicted"/>
<feature type="transmembrane region" description="Helical" evidence="1">
    <location>
        <begin position="39"/>
        <end position="57"/>
    </location>
</feature>
<dbReference type="InParanoid" id="A0A2T3ASI8"/>
<keyword evidence="1" id="KW-1133">Transmembrane helix</keyword>
<evidence type="ECO:0000256" key="1">
    <source>
        <dbReference type="SAM" id="Phobius"/>
    </source>
</evidence>
<gene>
    <name evidence="2" type="ORF">M430DRAFT_37313</name>
</gene>
<dbReference type="EMBL" id="KZ679017">
    <property type="protein sequence ID" value="PSS09324.1"/>
    <property type="molecule type" value="Genomic_DNA"/>
</dbReference>
<keyword evidence="1" id="KW-0812">Transmembrane</keyword>
<sequence>MWYIRKGNAESRRAVSQVSAALNASPLASDCSGSPLFVRYMYGSLLVFVPVFITALLPP</sequence>
<keyword evidence="3" id="KW-1185">Reference proteome</keyword>